<reference evidence="1 2" key="1">
    <citation type="submission" date="2016-10" db="EMBL/GenBank/DDBJ databases">
        <authorList>
            <person name="de Groot N.N."/>
        </authorList>
    </citation>
    <scope>NUCLEOTIDE SEQUENCE [LARGE SCALE GENOMIC DNA]</scope>
    <source>
        <strain evidence="1 2">DSM 17794</strain>
    </source>
</reference>
<protein>
    <submittedName>
        <fullName evidence="1">Uncharacterized protein</fullName>
    </submittedName>
</protein>
<keyword evidence="2" id="KW-1185">Reference proteome</keyword>
<sequence>MTALSDILNIEEQGNFNAAFESYVELYNSEPSNFDVWKHFYFFLWTAIEDAPSEFQERVNLRQRMQKMYEEGKRKFQHLTEFKFLTGYTISIFPYEFGDYDSLEKEGKELLRQAYQEESDDEIYKMAYLGSFESDSREYRNAEIKASEVVLSRFNGPGLLNSYFRQVLNRKE</sequence>
<dbReference type="Proteomes" id="UP000199153">
    <property type="component" value="Unassembled WGS sequence"/>
</dbReference>
<proteinExistence type="predicted"/>
<evidence type="ECO:0000313" key="2">
    <source>
        <dbReference type="Proteomes" id="UP000199153"/>
    </source>
</evidence>
<accession>A0A1I5DIM1</accession>
<evidence type="ECO:0000313" key="1">
    <source>
        <dbReference type="EMBL" id="SFN99048.1"/>
    </source>
</evidence>
<dbReference type="EMBL" id="FOVL01000038">
    <property type="protein sequence ID" value="SFN99048.1"/>
    <property type="molecule type" value="Genomic_DNA"/>
</dbReference>
<name>A0A1I5DIM1_9FLAO</name>
<dbReference type="RefSeq" id="WP_093411604.1">
    <property type="nucleotide sequence ID" value="NZ_FOVL01000038.1"/>
</dbReference>
<dbReference type="AlphaFoldDB" id="A0A1I5DIM1"/>
<dbReference type="OrthoDB" id="822660at2"/>
<gene>
    <name evidence="1" type="ORF">SAMN05660413_03349</name>
</gene>
<organism evidence="1 2">
    <name type="scientific">Salegentibacter flavus</name>
    <dbReference type="NCBI Taxonomy" id="287099"/>
    <lineage>
        <taxon>Bacteria</taxon>
        <taxon>Pseudomonadati</taxon>
        <taxon>Bacteroidota</taxon>
        <taxon>Flavobacteriia</taxon>
        <taxon>Flavobacteriales</taxon>
        <taxon>Flavobacteriaceae</taxon>
        <taxon>Salegentibacter</taxon>
    </lineage>
</organism>